<keyword evidence="2" id="KW-1185">Reference proteome</keyword>
<proteinExistence type="predicted"/>
<dbReference type="EMBL" id="SPMY01000043">
    <property type="protein sequence ID" value="NMQ28935.1"/>
    <property type="molecule type" value="Genomic_DNA"/>
</dbReference>
<comment type="caution">
    <text evidence="1">The sequence shown here is derived from an EMBL/GenBank/DDBJ whole genome shotgun (WGS) entry which is preliminary data.</text>
</comment>
<gene>
    <name evidence="1" type="ORF">E4Q23_14885</name>
</gene>
<dbReference type="Gene3D" id="2.60.120.380">
    <property type="match status" value="1"/>
</dbReference>
<dbReference type="Proteomes" id="UP000749010">
    <property type="component" value="Unassembled WGS sequence"/>
</dbReference>
<evidence type="ECO:0000313" key="1">
    <source>
        <dbReference type="EMBL" id="NMQ28935.1"/>
    </source>
</evidence>
<name>A0ABX1TXL6_9PROT</name>
<accession>A0ABX1TXL6</accession>
<reference evidence="1 2" key="1">
    <citation type="submission" date="2019-03" db="EMBL/GenBank/DDBJ databases">
        <title>Metabolic reconstructions from genomes of highly enriched 'Candidatus Accumulibacter' and 'Candidatus Competibacter' bioreactor populations.</title>
        <authorList>
            <person name="Annavajhala M.K."/>
            <person name="Welles L."/>
            <person name="Abbas B."/>
            <person name="Sorokin D."/>
            <person name="Park H."/>
            <person name="Van Loosdrecht M."/>
            <person name="Chandran K."/>
        </authorList>
    </citation>
    <scope>NUCLEOTIDE SEQUENCE [LARGE SCALE GENOMIC DNA]</scope>
    <source>
        <strain evidence="1 2">SBR_S</strain>
    </source>
</reference>
<sequence length="186" mass="19467">MNVKLKTSNLSNYFNVLPPGSSDVAIFVGSTSGNEWSGTLQDDGEYAVRVYLMRNAARRNETANYTLTVGITGAAVAPPAAEAAPASDAKVKGTPYHATGEVPCSQGDAPQGSAQCNFGVIRGQPGNAAVHVMPPRGFKRTLNFAGNKVSSEGDAKVEATKSGDMWSVTVNDYEHYQIPQAVISGG</sequence>
<evidence type="ECO:0000313" key="2">
    <source>
        <dbReference type="Proteomes" id="UP000749010"/>
    </source>
</evidence>
<protein>
    <submittedName>
        <fullName evidence="1">Uncharacterized protein</fullName>
    </submittedName>
</protein>
<organism evidence="1 2">
    <name type="scientific">Candidatus Accumulibacter phosphatis</name>
    <dbReference type="NCBI Taxonomy" id="327160"/>
    <lineage>
        <taxon>Bacteria</taxon>
        <taxon>Pseudomonadati</taxon>
        <taxon>Pseudomonadota</taxon>
        <taxon>Betaproteobacteria</taxon>
        <taxon>Candidatus Accumulibacter</taxon>
    </lineage>
</organism>